<dbReference type="AlphaFoldDB" id="A0A285EN83"/>
<name>A0A285EN83_9EURY</name>
<evidence type="ECO:0008006" key="5">
    <source>
        <dbReference type="Google" id="ProtNLM"/>
    </source>
</evidence>
<accession>A0A285EN83</accession>
<reference evidence="1" key="2">
    <citation type="submission" date="2017-09" db="EMBL/GenBank/DDBJ databases">
        <authorList>
            <person name="Ehlers B."/>
            <person name="Leendertz F.H."/>
        </authorList>
    </citation>
    <scope>NUCLEOTIDE SEQUENCE [LARGE SCALE GENOMIC DNA]</scope>
    <source>
        <strain evidence="1">WG-1MB</strain>
    </source>
</reference>
<proteinExistence type="predicted"/>
<dbReference type="Proteomes" id="UP000295404">
    <property type="component" value="Unassembled WGS sequence"/>
</dbReference>
<sequence>MMSPNDEYMEREFSQYELRILYNMCRQGTWCDKHLNINKITNGIPKHDLDKAKYAAKELKNIGLIAAQKKQGREDYCMPKPNREIIIDILKKYEEDWGFIQYLDFIK</sequence>
<dbReference type="Proteomes" id="UP000217726">
    <property type="component" value="Unassembled WGS sequence"/>
</dbReference>
<evidence type="ECO:0000313" key="3">
    <source>
        <dbReference type="Proteomes" id="UP000217726"/>
    </source>
</evidence>
<evidence type="ECO:0000313" key="4">
    <source>
        <dbReference type="Proteomes" id="UP000295404"/>
    </source>
</evidence>
<protein>
    <recommendedName>
        <fullName evidence="5">Transcriptional regulator</fullName>
    </recommendedName>
</protein>
<dbReference type="EMBL" id="SMMS01000001">
    <property type="protein sequence ID" value="TCL11178.1"/>
    <property type="molecule type" value="Genomic_DNA"/>
</dbReference>
<evidence type="ECO:0000313" key="2">
    <source>
        <dbReference type="EMBL" id="TCL11178.1"/>
    </source>
</evidence>
<reference evidence="3" key="1">
    <citation type="submission" date="2017-09" db="EMBL/GenBank/DDBJ databases">
        <authorList>
            <person name="Varghese N."/>
            <person name="Submissions S."/>
        </authorList>
    </citation>
    <scope>NUCLEOTIDE SEQUENCE [LARGE SCALE GENOMIC DNA]</scope>
    <source>
        <strain evidence="3">WG-1MB</strain>
    </source>
</reference>
<organism evidence="1 3">
    <name type="scientific">Methanohalophilus euhalobius</name>
    <dbReference type="NCBI Taxonomy" id="51203"/>
    <lineage>
        <taxon>Archaea</taxon>
        <taxon>Methanobacteriati</taxon>
        <taxon>Methanobacteriota</taxon>
        <taxon>Stenosarchaea group</taxon>
        <taxon>Methanomicrobia</taxon>
        <taxon>Methanosarcinales</taxon>
        <taxon>Methanosarcinaceae</taxon>
        <taxon>Methanohalophilus</taxon>
    </lineage>
</organism>
<evidence type="ECO:0000313" key="1">
    <source>
        <dbReference type="EMBL" id="SNY00490.1"/>
    </source>
</evidence>
<dbReference type="EMBL" id="OBDR01000001">
    <property type="protein sequence ID" value="SNY00490.1"/>
    <property type="molecule type" value="Genomic_DNA"/>
</dbReference>
<gene>
    <name evidence="2" type="ORF">C7960_0288</name>
    <name evidence="1" type="ORF">SAMN06295989_101255</name>
</gene>
<keyword evidence="3" id="KW-1185">Reference proteome</keyword>
<reference evidence="2 4" key="3">
    <citation type="submission" date="2019-03" db="EMBL/GenBank/DDBJ databases">
        <title>Subsurface microbial communities from deep shales in Ohio and West Virginia, USA.</title>
        <authorList>
            <person name="Wrighton K."/>
        </authorList>
    </citation>
    <scope>NUCLEOTIDE SEQUENCE [LARGE SCALE GENOMIC DNA]</scope>
    <source>
        <strain evidence="2 4">WG1_MB</strain>
    </source>
</reference>